<dbReference type="GO" id="GO:0035556">
    <property type="term" value="P:intracellular signal transduction"/>
    <property type="evidence" value="ECO:0007669"/>
    <property type="project" value="TreeGrafter"/>
</dbReference>
<dbReference type="PRINTS" id="PR02085">
    <property type="entry name" value="POLR2GRINL1"/>
</dbReference>
<dbReference type="InterPro" id="IPR051375">
    <property type="entry name" value="Tuftelin_GRINL1A/MYZAP/CCD68"/>
</dbReference>
<keyword evidence="2" id="KW-0240">DNA-directed RNA polymerase</keyword>
<sequence length="252" mass="28698">MNGPEERQGYIGDITTKSLSELKELLERKEKLLANRSLLQNLPDKGKKVYEYVEKLKGLIVNKIYEESSKMEVAATEDQQNVASITERLAEVASDQVSTRETLAGAQVIDRTDSKLSTDSSGALSDHFQNMSLGTKKEIQSDQQSTNSYEKIIQRDNDSVLHKKEIHKFVPNKIVKHKEPPNAGSEPPQSKVTKPVSEESAVYPPQYKHQKSELISLNESIQLTLEQQKKREHGPKQHYITQARKMRQRFQL</sequence>
<dbReference type="PANTHER" id="PTHR23171">
    <property type="entry name" value="GDOWN1"/>
    <property type="match status" value="1"/>
</dbReference>
<keyword evidence="3" id="KW-1185">Reference proteome</keyword>
<dbReference type="InterPro" id="IPR026213">
    <property type="entry name" value="GRINL1"/>
</dbReference>
<dbReference type="GO" id="GO:0006368">
    <property type="term" value="P:transcription elongation by RNA polymerase II"/>
    <property type="evidence" value="ECO:0007669"/>
    <property type="project" value="InterPro"/>
</dbReference>
<dbReference type="PANTHER" id="PTHR23171:SF13">
    <property type="entry name" value="DNA-DIRECTED RNA POLYMERASE II SUBUNIT GRINL1A"/>
    <property type="match status" value="1"/>
</dbReference>
<gene>
    <name evidence="2" type="ORF">ElyMa_000608100</name>
</gene>
<dbReference type="Proteomes" id="UP000762676">
    <property type="component" value="Unassembled WGS sequence"/>
</dbReference>
<evidence type="ECO:0000256" key="1">
    <source>
        <dbReference type="SAM" id="MobiDB-lite"/>
    </source>
</evidence>
<evidence type="ECO:0000313" key="2">
    <source>
        <dbReference type="EMBL" id="GFR81608.1"/>
    </source>
</evidence>
<feature type="region of interest" description="Disordered" evidence="1">
    <location>
        <begin position="172"/>
        <end position="211"/>
    </location>
</feature>
<name>A0AAV4G766_9GAST</name>
<feature type="region of interest" description="Disordered" evidence="1">
    <location>
        <begin position="228"/>
        <end position="252"/>
    </location>
</feature>
<comment type="caution">
    <text evidence="2">The sequence shown here is derived from an EMBL/GenBank/DDBJ whole genome shotgun (WGS) entry which is preliminary data.</text>
</comment>
<keyword evidence="2" id="KW-0804">Transcription</keyword>
<evidence type="ECO:0000313" key="3">
    <source>
        <dbReference type="Proteomes" id="UP000762676"/>
    </source>
</evidence>
<proteinExistence type="predicted"/>
<dbReference type="AlphaFoldDB" id="A0AAV4G766"/>
<dbReference type="Pfam" id="PF15328">
    <property type="entry name" value="GCOM2"/>
    <property type="match status" value="1"/>
</dbReference>
<reference evidence="2 3" key="1">
    <citation type="journal article" date="2021" name="Elife">
        <title>Chloroplast acquisition without the gene transfer in kleptoplastic sea slugs, Plakobranchus ocellatus.</title>
        <authorList>
            <person name="Maeda T."/>
            <person name="Takahashi S."/>
            <person name="Yoshida T."/>
            <person name="Shimamura S."/>
            <person name="Takaki Y."/>
            <person name="Nagai Y."/>
            <person name="Toyoda A."/>
            <person name="Suzuki Y."/>
            <person name="Arimoto A."/>
            <person name="Ishii H."/>
            <person name="Satoh N."/>
            <person name="Nishiyama T."/>
            <person name="Hasebe M."/>
            <person name="Maruyama T."/>
            <person name="Minagawa J."/>
            <person name="Obokata J."/>
            <person name="Shigenobu S."/>
        </authorList>
    </citation>
    <scope>NUCLEOTIDE SEQUENCE [LARGE SCALE GENOMIC DNA]</scope>
</reference>
<dbReference type="GO" id="GO:0005634">
    <property type="term" value="C:nucleus"/>
    <property type="evidence" value="ECO:0007669"/>
    <property type="project" value="InterPro"/>
</dbReference>
<dbReference type="GO" id="GO:0003711">
    <property type="term" value="F:transcription elongation factor activity"/>
    <property type="evidence" value="ECO:0007669"/>
    <property type="project" value="InterPro"/>
</dbReference>
<organism evidence="2 3">
    <name type="scientific">Elysia marginata</name>
    <dbReference type="NCBI Taxonomy" id="1093978"/>
    <lineage>
        <taxon>Eukaryota</taxon>
        <taxon>Metazoa</taxon>
        <taxon>Spiralia</taxon>
        <taxon>Lophotrochozoa</taxon>
        <taxon>Mollusca</taxon>
        <taxon>Gastropoda</taxon>
        <taxon>Heterobranchia</taxon>
        <taxon>Euthyneura</taxon>
        <taxon>Panpulmonata</taxon>
        <taxon>Sacoglossa</taxon>
        <taxon>Placobranchoidea</taxon>
        <taxon>Plakobranchidae</taxon>
        <taxon>Elysia</taxon>
    </lineage>
</organism>
<protein>
    <submittedName>
        <fullName evidence="2">DNA-directed RNA polymerase II subunit GRINL1A</fullName>
    </submittedName>
</protein>
<accession>A0AAV4G766</accession>
<dbReference type="EMBL" id="BMAT01001211">
    <property type="protein sequence ID" value="GFR81608.1"/>
    <property type="molecule type" value="Genomic_DNA"/>
</dbReference>
<dbReference type="GO" id="GO:0000428">
    <property type="term" value="C:DNA-directed RNA polymerase complex"/>
    <property type="evidence" value="ECO:0007669"/>
    <property type="project" value="UniProtKB-KW"/>
</dbReference>